<reference evidence="1" key="1">
    <citation type="journal article" date="2019" name="Environ. Microbiol.">
        <title>Fungal ecological strategies reflected in gene transcription - a case study of two litter decomposers.</title>
        <authorList>
            <person name="Barbi F."/>
            <person name="Kohler A."/>
            <person name="Barry K."/>
            <person name="Baskaran P."/>
            <person name="Daum C."/>
            <person name="Fauchery L."/>
            <person name="Ihrmark K."/>
            <person name="Kuo A."/>
            <person name="LaButti K."/>
            <person name="Lipzen A."/>
            <person name="Morin E."/>
            <person name="Grigoriev I.V."/>
            <person name="Henrissat B."/>
            <person name="Lindahl B."/>
            <person name="Martin F."/>
        </authorList>
    </citation>
    <scope>NUCLEOTIDE SEQUENCE</scope>
    <source>
        <strain evidence="1">JB14</strain>
    </source>
</reference>
<dbReference type="Proteomes" id="UP000799118">
    <property type="component" value="Unassembled WGS sequence"/>
</dbReference>
<gene>
    <name evidence="1" type="ORF">BT96DRAFT_991843</name>
</gene>
<dbReference type="EMBL" id="ML769443">
    <property type="protein sequence ID" value="KAE9401677.1"/>
    <property type="molecule type" value="Genomic_DNA"/>
</dbReference>
<name>A0A6A4HXL2_9AGAR</name>
<accession>A0A6A4HXL2</accession>
<organism evidence="1 2">
    <name type="scientific">Gymnopus androsaceus JB14</name>
    <dbReference type="NCBI Taxonomy" id="1447944"/>
    <lineage>
        <taxon>Eukaryota</taxon>
        <taxon>Fungi</taxon>
        <taxon>Dikarya</taxon>
        <taxon>Basidiomycota</taxon>
        <taxon>Agaricomycotina</taxon>
        <taxon>Agaricomycetes</taxon>
        <taxon>Agaricomycetidae</taxon>
        <taxon>Agaricales</taxon>
        <taxon>Marasmiineae</taxon>
        <taxon>Omphalotaceae</taxon>
        <taxon>Gymnopus</taxon>
    </lineage>
</organism>
<dbReference type="AlphaFoldDB" id="A0A6A4HXL2"/>
<sequence>MHERRSGNHKIPSGVQPETPVFKLLAPAASFANGEKQRSRGMPGSGDAEMNGGHKITAAFLESLVPPKRAPKYPPPLSIPQIPVTPSYASSYAPTMPRHPATPLLPSATFLSPVTPSTFIGSNADNANQFTPDITAKFSHLLPPLCPAKMLDSHRIERALEVLLDELHYSLVAEFISVYLQQIPRDSSESFGKRH</sequence>
<evidence type="ECO:0000313" key="1">
    <source>
        <dbReference type="EMBL" id="KAE9401677.1"/>
    </source>
</evidence>
<evidence type="ECO:0000313" key="2">
    <source>
        <dbReference type="Proteomes" id="UP000799118"/>
    </source>
</evidence>
<proteinExistence type="predicted"/>
<protein>
    <submittedName>
        <fullName evidence="1">Uncharacterized protein</fullName>
    </submittedName>
</protein>
<keyword evidence="2" id="KW-1185">Reference proteome</keyword>